<protein>
    <submittedName>
        <fullName evidence="1">Uncharacterized protein</fullName>
    </submittedName>
</protein>
<dbReference type="EMBL" id="CM042009">
    <property type="protein sequence ID" value="KAI3792576.1"/>
    <property type="molecule type" value="Genomic_DNA"/>
</dbReference>
<reference evidence="1 2" key="2">
    <citation type="journal article" date="2022" name="Mol. Ecol. Resour.">
        <title>The genomes of chicory, endive, great burdock and yacon provide insights into Asteraceae paleo-polyploidization history and plant inulin production.</title>
        <authorList>
            <person name="Fan W."/>
            <person name="Wang S."/>
            <person name="Wang H."/>
            <person name="Wang A."/>
            <person name="Jiang F."/>
            <person name="Liu H."/>
            <person name="Zhao H."/>
            <person name="Xu D."/>
            <person name="Zhang Y."/>
        </authorList>
    </citation>
    <scope>NUCLEOTIDE SEQUENCE [LARGE SCALE GENOMIC DNA]</scope>
    <source>
        <strain evidence="2">cv. Punajuju</strain>
        <tissue evidence="1">Leaves</tissue>
    </source>
</reference>
<sequence length="182" mass="20488">MTRHMSAGRPGYVPPEYYQSFKCSTKGDVYSYGVVLLELLTGKQLTDSPDFGDNNLVGWVKQHRKTKISDVFYWELLREDPGLEIELLQHLRVAVACLDDRAWNQPTMIQVMAMFKEIQAGAGIDSGSTIAGGEAHFSTVQEVEMTIKEDGGGNGWFHYLQAFDSRVTFLLIARDGSRHRLL</sequence>
<reference evidence="2" key="1">
    <citation type="journal article" date="2022" name="Mol. Ecol. Resour.">
        <title>The genomes of chicory, endive, great burdock and yacon provide insights into Asteraceae palaeo-polyploidization history and plant inulin production.</title>
        <authorList>
            <person name="Fan W."/>
            <person name="Wang S."/>
            <person name="Wang H."/>
            <person name="Wang A."/>
            <person name="Jiang F."/>
            <person name="Liu H."/>
            <person name="Zhao H."/>
            <person name="Xu D."/>
            <person name="Zhang Y."/>
        </authorList>
    </citation>
    <scope>NUCLEOTIDE SEQUENCE [LARGE SCALE GENOMIC DNA]</scope>
    <source>
        <strain evidence="2">cv. Punajuju</strain>
    </source>
</reference>
<comment type="caution">
    <text evidence="1">The sequence shown here is derived from an EMBL/GenBank/DDBJ whole genome shotgun (WGS) entry which is preliminary data.</text>
</comment>
<evidence type="ECO:0000313" key="1">
    <source>
        <dbReference type="EMBL" id="KAI3792576.1"/>
    </source>
</evidence>
<proteinExistence type="predicted"/>
<name>A0ACB9HAP7_CICIN</name>
<gene>
    <name evidence="1" type="ORF">L2E82_06459</name>
</gene>
<organism evidence="1 2">
    <name type="scientific">Cichorium intybus</name>
    <name type="common">Chicory</name>
    <dbReference type="NCBI Taxonomy" id="13427"/>
    <lineage>
        <taxon>Eukaryota</taxon>
        <taxon>Viridiplantae</taxon>
        <taxon>Streptophyta</taxon>
        <taxon>Embryophyta</taxon>
        <taxon>Tracheophyta</taxon>
        <taxon>Spermatophyta</taxon>
        <taxon>Magnoliopsida</taxon>
        <taxon>eudicotyledons</taxon>
        <taxon>Gunneridae</taxon>
        <taxon>Pentapetalae</taxon>
        <taxon>asterids</taxon>
        <taxon>campanulids</taxon>
        <taxon>Asterales</taxon>
        <taxon>Asteraceae</taxon>
        <taxon>Cichorioideae</taxon>
        <taxon>Cichorieae</taxon>
        <taxon>Cichoriinae</taxon>
        <taxon>Cichorium</taxon>
    </lineage>
</organism>
<accession>A0ACB9HAP7</accession>
<dbReference type="Proteomes" id="UP001055811">
    <property type="component" value="Linkage Group LG01"/>
</dbReference>
<evidence type="ECO:0000313" key="2">
    <source>
        <dbReference type="Proteomes" id="UP001055811"/>
    </source>
</evidence>
<keyword evidence="2" id="KW-1185">Reference proteome</keyword>